<proteinExistence type="predicted"/>
<dbReference type="OrthoDB" id="4242441at2"/>
<evidence type="ECO:0000256" key="1">
    <source>
        <dbReference type="SAM" id="MobiDB-lite"/>
    </source>
</evidence>
<dbReference type="AlphaFoldDB" id="A0A3D9SVG8"/>
<name>A0A3D9SVG8_9ACTN</name>
<dbReference type="Proteomes" id="UP000256661">
    <property type="component" value="Unassembled WGS sequence"/>
</dbReference>
<comment type="caution">
    <text evidence="2">The sequence shown here is derived from an EMBL/GenBank/DDBJ whole genome shotgun (WGS) entry which is preliminary data.</text>
</comment>
<sequence length="205" mass="20972">MPHTGTTRDETSRAPARNAGGRVPPPPNAPPRHGVAHSRSEGAGRAPEDLTEAEAESSAGAPADPRLPAEADDPLSGGHLASCRPGDPGFGPAMSPQARQTPVEVGPGLRGVLRTSPASPCPLLGVHNPTDTAREFTVTRFFPDVAAGRARLVFVGGDVETLPGSPDGPPTSRLLPGGHVWLSQTTGTGRPHTPPRAPDEDGADS</sequence>
<protein>
    <submittedName>
        <fullName evidence="2">Uncharacterized protein</fullName>
    </submittedName>
</protein>
<dbReference type="RefSeq" id="WP_116025143.1">
    <property type="nucleotide sequence ID" value="NZ_QTTT01000001.1"/>
</dbReference>
<gene>
    <name evidence="2" type="ORF">DFJ69_5444</name>
</gene>
<accession>A0A3D9SVG8</accession>
<feature type="compositionally biased region" description="Low complexity" evidence="1">
    <location>
        <begin position="13"/>
        <end position="22"/>
    </location>
</feature>
<evidence type="ECO:0000313" key="3">
    <source>
        <dbReference type="Proteomes" id="UP000256661"/>
    </source>
</evidence>
<dbReference type="EMBL" id="QTTT01000001">
    <property type="protein sequence ID" value="REE99926.1"/>
    <property type="molecule type" value="Genomic_DNA"/>
</dbReference>
<feature type="region of interest" description="Disordered" evidence="1">
    <location>
        <begin position="1"/>
        <end position="128"/>
    </location>
</feature>
<organism evidence="2 3">
    <name type="scientific">Thermomonospora umbrina</name>
    <dbReference type="NCBI Taxonomy" id="111806"/>
    <lineage>
        <taxon>Bacteria</taxon>
        <taxon>Bacillati</taxon>
        <taxon>Actinomycetota</taxon>
        <taxon>Actinomycetes</taxon>
        <taxon>Streptosporangiales</taxon>
        <taxon>Thermomonosporaceae</taxon>
        <taxon>Thermomonospora</taxon>
    </lineage>
</organism>
<evidence type="ECO:0000313" key="2">
    <source>
        <dbReference type="EMBL" id="REE99926.1"/>
    </source>
</evidence>
<reference evidence="2 3" key="1">
    <citation type="submission" date="2018-08" db="EMBL/GenBank/DDBJ databases">
        <title>Sequencing the genomes of 1000 actinobacteria strains.</title>
        <authorList>
            <person name="Klenk H.-P."/>
        </authorList>
    </citation>
    <scope>NUCLEOTIDE SEQUENCE [LARGE SCALE GENOMIC DNA]</scope>
    <source>
        <strain evidence="2 3">DSM 43927</strain>
    </source>
</reference>
<feature type="compositionally biased region" description="Basic and acidic residues" evidence="1">
    <location>
        <begin position="1"/>
        <end position="12"/>
    </location>
</feature>
<keyword evidence="3" id="KW-1185">Reference proteome</keyword>
<feature type="region of interest" description="Disordered" evidence="1">
    <location>
        <begin position="161"/>
        <end position="205"/>
    </location>
</feature>
<feature type="compositionally biased region" description="Basic and acidic residues" evidence="1">
    <location>
        <begin position="38"/>
        <end position="48"/>
    </location>
</feature>